<dbReference type="InterPro" id="IPR052025">
    <property type="entry name" value="Xyloglucanase_GH74"/>
</dbReference>
<accession>A0A398D5Q6</accession>
<dbReference type="EMBL" id="QXIU01000230">
    <property type="protein sequence ID" value="RIE07539.1"/>
    <property type="molecule type" value="Genomic_DNA"/>
</dbReference>
<name>A0A398D275_9BACT</name>
<dbReference type="SUPFAM" id="SSF110296">
    <property type="entry name" value="Oligoxyloglucan reducing end-specific cellobiohydrolase"/>
    <property type="match status" value="3"/>
</dbReference>
<evidence type="ECO:0000313" key="3">
    <source>
        <dbReference type="EMBL" id="RIE07788.1"/>
    </source>
</evidence>
<evidence type="ECO:0008006" key="6">
    <source>
        <dbReference type="Google" id="ProtNLM"/>
    </source>
</evidence>
<dbReference type="Proteomes" id="UP000266260">
    <property type="component" value="Unassembled WGS sequence"/>
</dbReference>
<dbReference type="Pfam" id="PF02012">
    <property type="entry name" value="BNR"/>
    <property type="match status" value="1"/>
</dbReference>
<evidence type="ECO:0000313" key="5">
    <source>
        <dbReference type="Proteomes" id="UP000266489"/>
    </source>
</evidence>
<organism evidence="2 5">
    <name type="scientific">Candidatus Cryosericum odellii</name>
    <dbReference type="NCBI Taxonomy" id="2290917"/>
    <lineage>
        <taxon>Bacteria</taxon>
        <taxon>Pseudomonadati</taxon>
        <taxon>Caldisericota/Cryosericota group</taxon>
        <taxon>Candidatus Cryosericota</taxon>
        <taxon>Candidatus Cryosericia</taxon>
        <taxon>Candidatus Cryosericales</taxon>
        <taxon>Candidatus Cryosericaceae</taxon>
        <taxon>Candidatus Cryosericum</taxon>
    </lineage>
</organism>
<protein>
    <recommendedName>
        <fullName evidence="6">Photosynthesis system II assembly factor Ycf48/Hcf136-like domain-containing protein</fullName>
    </recommendedName>
</protein>
<feature type="transmembrane region" description="Helical" evidence="1">
    <location>
        <begin position="77"/>
        <end position="96"/>
    </location>
</feature>
<dbReference type="PANTHER" id="PTHR43739">
    <property type="entry name" value="XYLOGLUCANASE (EUROFUNG)"/>
    <property type="match status" value="1"/>
</dbReference>
<dbReference type="CDD" id="cd15482">
    <property type="entry name" value="Sialidase_non-viral"/>
    <property type="match status" value="1"/>
</dbReference>
<evidence type="ECO:0000313" key="4">
    <source>
        <dbReference type="Proteomes" id="UP000266260"/>
    </source>
</evidence>
<evidence type="ECO:0000313" key="2">
    <source>
        <dbReference type="EMBL" id="RIE07539.1"/>
    </source>
</evidence>
<reference evidence="4 5" key="1">
    <citation type="submission" date="2018-09" db="EMBL/GenBank/DDBJ databases">
        <title>Discovery and Ecogenomic Context for Candidatus Cryosericales, a Global Caldiserica Order Active in Thawing Permafrost.</title>
        <authorList>
            <person name="Martinez M.A."/>
            <person name="Woodcroft B.J."/>
            <person name="Ignacio Espinoza J.C."/>
            <person name="Zayed A."/>
            <person name="Singleton C.M."/>
            <person name="Boyd J."/>
            <person name="Li Y.-F."/>
            <person name="Purvine S."/>
            <person name="Maughan H."/>
            <person name="Hodgkins S.B."/>
            <person name="Anderson D."/>
            <person name="Sederholm M."/>
            <person name="Temperton B."/>
            <person name="Saleska S.R."/>
            <person name="Tyson G.W."/>
            <person name="Rich V.I."/>
        </authorList>
    </citation>
    <scope>NUCLEOTIDE SEQUENCE [LARGE SCALE GENOMIC DNA]</scope>
    <source>
        <strain evidence="2 5">SMC5</strain>
        <strain evidence="3 4">SMC6</strain>
    </source>
</reference>
<comment type="caution">
    <text evidence="2">The sequence shown here is derived from an EMBL/GenBank/DDBJ whole genome shotgun (WGS) entry which is preliminary data.</text>
</comment>
<dbReference type="EMBL" id="QXIT01000091">
    <property type="protein sequence ID" value="RIE07788.1"/>
    <property type="molecule type" value="Genomic_DNA"/>
</dbReference>
<dbReference type="InterPro" id="IPR015943">
    <property type="entry name" value="WD40/YVTN_repeat-like_dom_sf"/>
</dbReference>
<gene>
    <name evidence="2" type="ORF">SMC5_09500</name>
    <name evidence="3" type="ORF">SMC6_05345</name>
</gene>
<evidence type="ECO:0000256" key="1">
    <source>
        <dbReference type="SAM" id="Phobius"/>
    </source>
</evidence>
<dbReference type="InterPro" id="IPR002860">
    <property type="entry name" value="BNR_rpt"/>
</dbReference>
<dbReference type="OrthoDB" id="9764804at2"/>
<sequence length="729" mass="75715">MYLKHQVVNSVEMYAWLARFLITRGCLLLVIASSFVPGRGGSRGAGWSGPALHMLTATVSSMERRSSDRRGKVMKHVGRVVAAVLLVFVVAVVWYARAGQAVLMRRVFTNAAGIAGGTAWVRSDKGLFGGPVTAIASLPVKGALVYAGTNEDEIYVSANDGRDWTPLGGSSSGHYVVGIEVDPRANGKVVGKAVYGAGFFLSEDGGQTWKNASRGLGSRSLSCLASPAGSPDILFAGTGDAGLFVSRDGGRSWSRTGRKDLGDRIAAVDASRDGRTVYAGTQETGLFVSRDGGGTWNAIVLPFGSQPMVMGIDIDPADELHVAVTVSGGGTGLSKDGGRTWFISRKGSLPSDCAAVQFLPDGAPGLVLGTQSGALYFSADGLDWQLTFQLPDGGHVFGLGRSGMGMLAATSYGVFSSRDGMAWSESSIGITNLTLAGLAASPIDADVLYAATDQGVFRSTDAGISWSRCSESKGIISVLVLQDGRTVLAGTSVGSVLRSVDGGDHWIAVSHSIPGVRVSILASRPAGPTIVYAGTDGGFAVSNDAGLTWELRNIGLVATTPAGSPTPRTEIAAFLPDTATPGTVILSLLGQGLYITKDDGNHWKRLQSSMDTPWIDSLAVDEETDRFYAGTDTKGVYISQDGGATWSRSSSGLSTILSVSGAVNTIAVAPDDIVYAGTQARGVAMSQDDGAIWQRLNSGLPDLDVRCIIVAGGGVFAMTAHGVVRLQTQ</sequence>
<dbReference type="PANTHER" id="PTHR43739:SF5">
    <property type="entry name" value="EXO-ALPHA-SIALIDASE"/>
    <property type="match status" value="1"/>
</dbReference>
<dbReference type="AlphaFoldDB" id="A0A398D275"/>
<keyword evidence="1" id="KW-1133">Transmembrane helix</keyword>
<dbReference type="Gene3D" id="2.130.10.10">
    <property type="entry name" value="YVTN repeat-like/Quinoprotein amine dehydrogenase"/>
    <property type="match status" value="5"/>
</dbReference>
<feature type="transmembrane region" description="Helical" evidence="1">
    <location>
        <begin position="13"/>
        <end position="36"/>
    </location>
</feature>
<dbReference type="GO" id="GO:0010411">
    <property type="term" value="P:xyloglucan metabolic process"/>
    <property type="evidence" value="ECO:0007669"/>
    <property type="project" value="TreeGrafter"/>
</dbReference>
<proteinExistence type="predicted"/>
<dbReference type="Proteomes" id="UP000266489">
    <property type="component" value="Unassembled WGS sequence"/>
</dbReference>
<keyword evidence="1" id="KW-0472">Membrane</keyword>
<keyword evidence="1" id="KW-0812">Transmembrane</keyword>
<accession>A0A398D275</accession>
<keyword evidence="4" id="KW-1185">Reference proteome</keyword>